<dbReference type="InterPro" id="IPR029069">
    <property type="entry name" value="HotDog_dom_sf"/>
</dbReference>
<evidence type="ECO:0000259" key="1">
    <source>
        <dbReference type="Pfam" id="PF01575"/>
    </source>
</evidence>
<dbReference type="PANTHER" id="PTHR43664:SF1">
    <property type="entry name" value="BETA-METHYLMALYL-COA DEHYDRATASE"/>
    <property type="match status" value="1"/>
</dbReference>
<dbReference type="AlphaFoldDB" id="A0A1W2AB36"/>
<dbReference type="RefSeq" id="WP_084234366.1">
    <property type="nucleotide sequence ID" value="NZ_FWXW01000003.1"/>
</dbReference>
<evidence type="ECO:0000313" key="3">
    <source>
        <dbReference type="Proteomes" id="UP000192790"/>
    </source>
</evidence>
<dbReference type="EMBL" id="FWXW01000003">
    <property type="protein sequence ID" value="SMC57864.1"/>
    <property type="molecule type" value="Genomic_DNA"/>
</dbReference>
<sequence>MNYTLRGKYLEDFSVGQIIRTGARTVCEGDVSLFAGLTGDYNPLHTNEEFAKTETVFGTRIAHGLLGLTIMSGLLNQMGYMEGTCIAFIESSERFKSPLLFGDTVYCEVEITDIKYTKKPDRGILTMSNKMYNQRGELVTDQTQVLMMKRKPV</sequence>
<gene>
    <name evidence="2" type="ORF">SAMN02745168_1694</name>
</gene>
<protein>
    <submittedName>
        <fullName evidence="2">Acyl dehydratase</fullName>
    </submittedName>
</protein>
<dbReference type="OrthoDB" id="9801625at2"/>
<name>A0A1W2AB36_9FIRM</name>
<dbReference type="SUPFAM" id="SSF54637">
    <property type="entry name" value="Thioesterase/thiol ester dehydrase-isomerase"/>
    <property type="match status" value="1"/>
</dbReference>
<proteinExistence type="predicted"/>
<evidence type="ECO:0000313" key="2">
    <source>
        <dbReference type="EMBL" id="SMC57864.1"/>
    </source>
</evidence>
<dbReference type="Gene3D" id="3.10.129.10">
    <property type="entry name" value="Hotdog Thioesterase"/>
    <property type="match status" value="1"/>
</dbReference>
<dbReference type="STRING" id="1122930.SAMN02745168_1694"/>
<feature type="domain" description="MaoC-like" evidence="1">
    <location>
        <begin position="19"/>
        <end position="120"/>
    </location>
</feature>
<keyword evidence="3" id="KW-1185">Reference proteome</keyword>
<reference evidence="2 3" key="1">
    <citation type="submission" date="2017-04" db="EMBL/GenBank/DDBJ databases">
        <authorList>
            <person name="Afonso C.L."/>
            <person name="Miller P.J."/>
            <person name="Scott M.A."/>
            <person name="Spackman E."/>
            <person name="Goraichik I."/>
            <person name="Dimitrov K.M."/>
            <person name="Suarez D.L."/>
            <person name="Swayne D.E."/>
        </authorList>
    </citation>
    <scope>NUCLEOTIDE SEQUENCE [LARGE SCALE GENOMIC DNA]</scope>
    <source>
        <strain evidence="2 3">DSM 12816</strain>
    </source>
</reference>
<dbReference type="Pfam" id="PF01575">
    <property type="entry name" value="MaoC_dehydratas"/>
    <property type="match status" value="1"/>
</dbReference>
<dbReference type="InterPro" id="IPR052342">
    <property type="entry name" value="MCH/BMMD"/>
</dbReference>
<organism evidence="2 3">
    <name type="scientific">Papillibacter cinnamivorans DSM 12816</name>
    <dbReference type="NCBI Taxonomy" id="1122930"/>
    <lineage>
        <taxon>Bacteria</taxon>
        <taxon>Bacillati</taxon>
        <taxon>Bacillota</taxon>
        <taxon>Clostridia</taxon>
        <taxon>Eubacteriales</taxon>
        <taxon>Oscillospiraceae</taxon>
        <taxon>Papillibacter</taxon>
    </lineage>
</organism>
<dbReference type="PANTHER" id="PTHR43664">
    <property type="entry name" value="MONOAMINE OXIDASE-RELATED"/>
    <property type="match status" value="1"/>
</dbReference>
<accession>A0A1W2AB36</accession>
<dbReference type="Proteomes" id="UP000192790">
    <property type="component" value="Unassembled WGS sequence"/>
</dbReference>
<dbReference type="InterPro" id="IPR002539">
    <property type="entry name" value="MaoC-like_dom"/>
</dbReference>